<comment type="caution">
    <text evidence="3">The sequence shown here is derived from an EMBL/GenBank/DDBJ whole genome shotgun (WGS) entry which is preliminary data.</text>
</comment>
<dbReference type="Proteomes" id="UP001215151">
    <property type="component" value="Unassembled WGS sequence"/>
</dbReference>
<name>A0AAD7XFQ2_9APHY</name>
<evidence type="ECO:0000256" key="1">
    <source>
        <dbReference type="SAM" id="MobiDB-lite"/>
    </source>
</evidence>
<dbReference type="AlphaFoldDB" id="A0AAD7XFQ2"/>
<proteinExistence type="predicted"/>
<feature type="transmembrane region" description="Helical" evidence="2">
    <location>
        <begin position="36"/>
        <end position="59"/>
    </location>
</feature>
<organism evidence="3 4">
    <name type="scientific">Trametes cubensis</name>
    <dbReference type="NCBI Taxonomy" id="1111947"/>
    <lineage>
        <taxon>Eukaryota</taxon>
        <taxon>Fungi</taxon>
        <taxon>Dikarya</taxon>
        <taxon>Basidiomycota</taxon>
        <taxon>Agaricomycotina</taxon>
        <taxon>Agaricomycetes</taxon>
        <taxon>Polyporales</taxon>
        <taxon>Polyporaceae</taxon>
        <taxon>Trametes</taxon>
    </lineage>
</organism>
<evidence type="ECO:0000313" key="3">
    <source>
        <dbReference type="EMBL" id="KAJ8496264.1"/>
    </source>
</evidence>
<protein>
    <submittedName>
        <fullName evidence="3">Uncharacterized protein</fullName>
    </submittedName>
</protein>
<keyword evidence="2" id="KW-0472">Membrane</keyword>
<gene>
    <name evidence="3" type="ORF">ONZ51_g1220</name>
</gene>
<dbReference type="EMBL" id="JAPEVG010000016">
    <property type="protein sequence ID" value="KAJ8496264.1"/>
    <property type="molecule type" value="Genomic_DNA"/>
</dbReference>
<keyword evidence="2" id="KW-1133">Transmembrane helix</keyword>
<keyword evidence="4" id="KW-1185">Reference proteome</keyword>
<feature type="region of interest" description="Disordered" evidence="1">
    <location>
        <begin position="162"/>
        <end position="185"/>
    </location>
</feature>
<accession>A0AAD7XFQ2</accession>
<feature type="compositionally biased region" description="Basic and acidic residues" evidence="1">
    <location>
        <begin position="176"/>
        <end position="185"/>
    </location>
</feature>
<keyword evidence="2" id="KW-0812">Transmembrane</keyword>
<reference evidence="3" key="1">
    <citation type="submission" date="2022-11" db="EMBL/GenBank/DDBJ databases">
        <title>Genome Sequence of Cubamyces cubensis.</title>
        <authorList>
            <person name="Buettner E."/>
        </authorList>
    </citation>
    <scope>NUCLEOTIDE SEQUENCE</scope>
    <source>
        <strain evidence="3">MPL-01</strain>
    </source>
</reference>
<evidence type="ECO:0000256" key="2">
    <source>
        <dbReference type="SAM" id="Phobius"/>
    </source>
</evidence>
<sequence>MALVVQVIYRALPPCHPCTDRNSSEIDMPVQTKPSLTGAAIAGSIVFGVLFLFLLAALFHYSSRSRFRSSAPISRPERARTDDWANHICELLRLPRALFTERLHDYYAQRAPFRPRTDWHGPTAGSRYMPTPSYLSVGSEWLPPPPPYDPSYVLPVYSSDRSMHAVPESPSSLGPDVERASYPDA</sequence>
<evidence type="ECO:0000313" key="4">
    <source>
        <dbReference type="Proteomes" id="UP001215151"/>
    </source>
</evidence>